<dbReference type="Pfam" id="PF02845">
    <property type="entry name" value="CUE"/>
    <property type="match status" value="1"/>
</dbReference>
<dbReference type="InterPro" id="IPR009060">
    <property type="entry name" value="UBA-like_sf"/>
</dbReference>
<evidence type="ECO:0000256" key="2">
    <source>
        <dbReference type="SAM" id="Coils"/>
    </source>
</evidence>
<keyword evidence="1" id="KW-0833">Ubl conjugation pathway</keyword>
<feature type="region of interest" description="Disordered" evidence="3">
    <location>
        <begin position="13"/>
        <end position="42"/>
    </location>
</feature>
<dbReference type="eggNOG" id="KOG2401">
    <property type="taxonomic scope" value="Eukaryota"/>
</dbReference>
<name>A3LVI3_PICST</name>
<dbReference type="HOGENOM" id="CLU_474057_0_0_1"/>
<dbReference type="Gene3D" id="3.30.1370.110">
    <property type="match status" value="1"/>
</dbReference>
<dbReference type="SUPFAM" id="SSF160443">
    <property type="entry name" value="SMR domain-like"/>
    <property type="match status" value="1"/>
</dbReference>
<evidence type="ECO:0000313" key="6">
    <source>
        <dbReference type="EMBL" id="ABN66782.2"/>
    </source>
</evidence>
<dbReference type="InterPro" id="IPR036063">
    <property type="entry name" value="Smr_dom_sf"/>
</dbReference>
<dbReference type="EMBL" id="CP000499">
    <property type="protein sequence ID" value="ABN66782.2"/>
    <property type="molecule type" value="Genomic_DNA"/>
</dbReference>
<keyword evidence="7" id="KW-1185">Reference proteome</keyword>
<reference evidence="6 7" key="1">
    <citation type="journal article" date="2007" name="Nat. Biotechnol.">
        <title>Genome sequence of the lignocellulose-bioconverting and xylose-fermenting yeast Pichia stipitis.</title>
        <authorList>
            <person name="Jeffries T.W."/>
            <person name="Grigoriev I.V."/>
            <person name="Grimwood J."/>
            <person name="Laplaza J.M."/>
            <person name="Aerts A."/>
            <person name="Salamov A."/>
            <person name="Schmutz J."/>
            <person name="Lindquist E."/>
            <person name="Dehal P."/>
            <person name="Shapiro H."/>
            <person name="Jin Y.S."/>
            <person name="Passoth V."/>
            <person name="Richardson P.M."/>
        </authorList>
    </citation>
    <scope>NUCLEOTIDE SEQUENCE [LARGE SCALE GENOMIC DNA]</scope>
    <source>
        <strain evidence="7">ATCC 58785 / CBS 6054 / NBRC 10063 / NRRL Y-11545</strain>
    </source>
</reference>
<dbReference type="STRING" id="322104.A3LVI3"/>
<dbReference type="InterPro" id="IPR052772">
    <property type="entry name" value="Endo/PolyKinase_Domain-Protein"/>
</dbReference>
<dbReference type="GO" id="GO:0043130">
    <property type="term" value="F:ubiquitin binding"/>
    <property type="evidence" value="ECO:0007669"/>
    <property type="project" value="InterPro"/>
</dbReference>
<dbReference type="RefSeq" id="XP_001384811.2">
    <property type="nucleotide sequence ID" value="XM_001384774.1"/>
</dbReference>
<dbReference type="SMART" id="SM00463">
    <property type="entry name" value="SMR"/>
    <property type="match status" value="1"/>
</dbReference>
<dbReference type="PROSITE" id="PS51140">
    <property type="entry name" value="CUE"/>
    <property type="match status" value="1"/>
</dbReference>
<dbReference type="AlphaFoldDB" id="A3LVI3"/>
<dbReference type="GeneID" id="4839419"/>
<dbReference type="OMA" id="NINTWSA"/>
<dbReference type="CDD" id="cd14279">
    <property type="entry name" value="CUE"/>
    <property type="match status" value="1"/>
</dbReference>
<evidence type="ECO:0000259" key="4">
    <source>
        <dbReference type="PROSITE" id="PS50828"/>
    </source>
</evidence>
<dbReference type="GO" id="GO:0004519">
    <property type="term" value="F:endonuclease activity"/>
    <property type="evidence" value="ECO:0007669"/>
    <property type="project" value="TreeGrafter"/>
</dbReference>
<protein>
    <recommendedName>
        <fullName evidence="8">Smr domain-containing protein</fullName>
    </recommendedName>
</protein>
<dbReference type="Proteomes" id="UP000002258">
    <property type="component" value="Chromosome 5"/>
</dbReference>
<dbReference type="GO" id="GO:0005634">
    <property type="term" value="C:nucleus"/>
    <property type="evidence" value="ECO:0007669"/>
    <property type="project" value="TreeGrafter"/>
</dbReference>
<evidence type="ECO:0000259" key="5">
    <source>
        <dbReference type="PROSITE" id="PS51140"/>
    </source>
</evidence>
<keyword evidence="2" id="KW-0175">Coiled coil</keyword>
<feature type="compositionally biased region" description="Basic and acidic residues" evidence="3">
    <location>
        <begin position="13"/>
        <end position="34"/>
    </location>
</feature>
<dbReference type="SUPFAM" id="SSF46934">
    <property type="entry name" value="UBA-like"/>
    <property type="match status" value="1"/>
</dbReference>
<gene>
    <name evidence="6" type="ORF">PICST_32134</name>
</gene>
<dbReference type="PANTHER" id="PTHR46535:SF1">
    <property type="entry name" value="NEDD4-BINDING PROTEIN 2"/>
    <property type="match status" value="1"/>
</dbReference>
<feature type="coiled-coil region" evidence="2">
    <location>
        <begin position="138"/>
        <end position="205"/>
    </location>
</feature>
<dbReference type="InParanoid" id="A3LVI3"/>
<evidence type="ECO:0000256" key="1">
    <source>
        <dbReference type="ARBA" id="ARBA00022786"/>
    </source>
</evidence>
<dbReference type="PROSITE" id="PS50828">
    <property type="entry name" value="SMR"/>
    <property type="match status" value="1"/>
</dbReference>
<dbReference type="InterPro" id="IPR002625">
    <property type="entry name" value="Smr_dom"/>
</dbReference>
<dbReference type="InterPro" id="IPR003892">
    <property type="entry name" value="CUE"/>
</dbReference>
<dbReference type="OrthoDB" id="4080456at2759"/>
<feature type="domain" description="CUE" evidence="5">
    <location>
        <begin position="204"/>
        <end position="247"/>
    </location>
</feature>
<evidence type="ECO:0000313" key="7">
    <source>
        <dbReference type="Proteomes" id="UP000002258"/>
    </source>
</evidence>
<feature type="domain" description="Smr" evidence="4">
    <location>
        <begin position="482"/>
        <end position="575"/>
    </location>
</feature>
<proteinExistence type="predicted"/>
<sequence length="575" mass="65921">MAAFMPMDSLARARDEIASDEPIHVSKEGKEKPESSSSNAENINDSDYAKYVYDELDEDATFQSLFDMLVEMFPMIPRNEVKMIMRLSNSFAELIDILLPEADLYTFLNHIEEDVANKAEAVKENAKRKRTKKIGNQKKALHETKEEVEREKIALRERIKKEQAELREQIEKEQAEKKKQIEREQAELREQLAREQATLKDVKQYHRDVYELKHIFPDHDFEVLNQQLQLSNGDIEVAIHKLLEGVPEKYVPPPTAEIPNATIKKNGDRIQALIDIPLGEIFNCLRANNGQIGQTLVALIKKGVQSRKRSNSHDIQGGRVQRGKTRNVSAVSVKIINKKSPNPTIEKKVLEYSNSPEAKELYLLYHSNPSFHGISEQFLYMILNTVNGDVFKSIEICRLIIEYHCEHLTIGTGKVERRAEEPEEMTYVDAIKNKKPKQQTYGDDAMDMMSIKFESFKSRREEITHSHKTEYNARKGGFLETIDLHNLRLATAMEHTKRALRAWWDHEMELRTVDGRMDKFGSRAACVAPFVVITGRGIHSAGGVAVIRRGVKNFLDSAGYLYDEHTGRFEVTGKI</sequence>
<accession>A3LVI3</accession>
<evidence type="ECO:0000256" key="3">
    <source>
        <dbReference type="SAM" id="MobiDB-lite"/>
    </source>
</evidence>
<organism evidence="6 7">
    <name type="scientific">Scheffersomyces stipitis (strain ATCC 58785 / CBS 6054 / NBRC 10063 / NRRL Y-11545)</name>
    <name type="common">Yeast</name>
    <name type="synonym">Pichia stipitis</name>
    <dbReference type="NCBI Taxonomy" id="322104"/>
    <lineage>
        <taxon>Eukaryota</taxon>
        <taxon>Fungi</taxon>
        <taxon>Dikarya</taxon>
        <taxon>Ascomycota</taxon>
        <taxon>Saccharomycotina</taxon>
        <taxon>Pichiomycetes</taxon>
        <taxon>Debaryomycetaceae</taxon>
        <taxon>Scheffersomyces</taxon>
    </lineage>
</organism>
<dbReference type="KEGG" id="pic:PICST_32134"/>
<dbReference type="PANTHER" id="PTHR46535">
    <property type="entry name" value="NEDD4-BINDING PROTEIN 2"/>
    <property type="match status" value="1"/>
</dbReference>
<evidence type="ECO:0008006" key="8">
    <source>
        <dbReference type="Google" id="ProtNLM"/>
    </source>
</evidence>